<feature type="signal peptide" evidence="1">
    <location>
        <begin position="1"/>
        <end position="20"/>
    </location>
</feature>
<dbReference type="Pfam" id="PF02635">
    <property type="entry name" value="DsrE"/>
    <property type="match status" value="1"/>
</dbReference>
<reference evidence="3" key="1">
    <citation type="journal article" date="2019" name="Int. J. Syst. Evol. Microbiol.">
        <title>The Global Catalogue of Microorganisms (GCM) 10K type strain sequencing project: providing services to taxonomists for standard genome sequencing and annotation.</title>
        <authorList>
            <consortium name="The Broad Institute Genomics Platform"/>
            <consortium name="The Broad Institute Genome Sequencing Center for Infectious Disease"/>
            <person name="Wu L."/>
            <person name="Ma J."/>
        </authorList>
    </citation>
    <scope>NUCLEOTIDE SEQUENCE [LARGE SCALE GENOMIC DNA]</scope>
    <source>
        <strain evidence="3">KCTC 42182</strain>
    </source>
</reference>
<keyword evidence="3" id="KW-1185">Reference proteome</keyword>
<dbReference type="PANTHER" id="PTHR37691:SF1">
    <property type="entry name" value="BLR3518 PROTEIN"/>
    <property type="match status" value="1"/>
</dbReference>
<name>A0ABV7VPK7_9PROT</name>
<gene>
    <name evidence="2" type="ORF">ACFOOQ_23245</name>
</gene>
<dbReference type="SUPFAM" id="SSF75169">
    <property type="entry name" value="DsrEFH-like"/>
    <property type="match status" value="1"/>
</dbReference>
<evidence type="ECO:0000313" key="3">
    <source>
        <dbReference type="Proteomes" id="UP001595711"/>
    </source>
</evidence>
<dbReference type="Gene3D" id="3.40.1260.10">
    <property type="entry name" value="DsrEFH-like"/>
    <property type="match status" value="1"/>
</dbReference>
<dbReference type="Proteomes" id="UP001595711">
    <property type="component" value="Unassembled WGS sequence"/>
</dbReference>
<comment type="caution">
    <text evidence="2">The sequence shown here is derived from an EMBL/GenBank/DDBJ whole genome shotgun (WGS) entry which is preliminary data.</text>
</comment>
<dbReference type="InterPro" id="IPR027396">
    <property type="entry name" value="DsrEFH-like"/>
</dbReference>
<dbReference type="RefSeq" id="WP_379730121.1">
    <property type="nucleotide sequence ID" value="NZ_JBHRYJ010000009.1"/>
</dbReference>
<protein>
    <submittedName>
        <fullName evidence="2">DsrE family protein</fullName>
    </submittedName>
</protein>
<sequence>MLPRRLFLLAAAAVTVPVAAARAMVVDRKGKFADPQPTIDAPRRIVVSLAEDDPKRINAVLSNIVNIQKFYDAAQVKLAVIAYGPGLVALLKDRSPVAQRIESLQALEVEFIACGATLETLHKTAADLLPDVDEVPNGLPEIVERSLSGWIHLRP</sequence>
<keyword evidence="1" id="KW-0732">Signal</keyword>
<dbReference type="PANTHER" id="PTHR37691">
    <property type="entry name" value="BLR3518 PROTEIN"/>
    <property type="match status" value="1"/>
</dbReference>
<proteinExistence type="predicted"/>
<organism evidence="2 3">
    <name type="scientific">Ferrovibrio xuzhouensis</name>
    <dbReference type="NCBI Taxonomy" id="1576914"/>
    <lineage>
        <taxon>Bacteria</taxon>
        <taxon>Pseudomonadati</taxon>
        <taxon>Pseudomonadota</taxon>
        <taxon>Alphaproteobacteria</taxon>
        <taxon>Rhodospirillales</taxon>
        <taxon>Rhodospirillaceae</taxon>
        <taxon>Ferrovibrio</taxon>
    </lineage>
</organism>
<dbReference type="EMBL" id="JBHRYJ010000009">
    <property type="protein sequence ID" value="MFC3678481.1"/>
    <property type="molecule type" value="Genomic_DNA"/>
</dbReference>
<dbReference type="InterPro" id="IPR003787">
    <property type="entry name" value="Sulphur_relay_DsrE/F-like"/>
</dbReference>
<evidence type="ECO:0000313" key="2">
    <source>
        <dbReference type="EMBL" id="MFC3678481.1"/>
    </source>
</evidence>
<feature type="chain" id="PRO_5045730698" evidence="1">
    <location>
        <begin position="21"/>
        <end position="155"/>
    </location>
</feature>
<evidence type="ECO:0000256" key="1">
    <source>
        <dbReference type="SAM" id="SignalP"/>
    </source>
</evidence>
<accession>A0ABV7VPK7</accession>